<dbReference type="AlphaFoldDB" id="A0AAJ2HHY5"/>
<name>A0AAJ2HHY5_9MICO</name>
<keyword evidence="2" id="KW-1133">Transmembrane helix</keyword>
<accession>A0AAJ2HHY5</accession>
<feature type="transmembrane region" description="Helical" evidence="2">
    <location>
        <begin position="44"/>
        <end position="68"/>
    </location>
</feature>
<dbReference type="Proteomes" id="UP001183582">
    <property type="component" value="Unassembled WGS sequence"/>
</dbReference>
<gene>
    <name evidence="3" type="ORF">KZC50_02010</name>
</gene>
<dbReference type="EMBL" id="JAHWXH010000001">
    <property type="protein sequence ID" value="MDS0244383.1"/>
    <property type="molecule type" value="Genomic_DNA"/>
</dbReference>
<evidence type="ECO:0000256" key="1">
    <source>
        <dbReference type="SAM" id="MobiDB-lite"/>
    </source>
</evidence>
<proteinExistence type="predicted"/>
<feature type="region of interest" description="Disordered" evidence="1">
    <location>
        <begin position="1"/>
        <end position="20"/>
    </location>
</feature>
<evidence type="ECO:0000313" key="4">
    <source>
        <dbReference type="Proteomes" id="UP001183582"/>
    </source>
</evidence>
<dbReference type="RefSeq" id="WP_310890459.1">
    <property type="nucleotide sequence ID" value="NZ_BAAAGR010000001.1"/>
</dbReference>
<feature type="compositionally biased region" description="Basic and acidic residues" evidence="1">
    <location>
        <begin position="7"/>
        <end position="20"/>
    </location>
</feature>
<dbReference type="GeneID" id="301456963"/>
<keyword evidence="2" id="KW-0812">Transmembrane</keyword>
<reference evidence="3 4" key="1">
    <citation type="submission" date="2021-06" db="EMBL/GenBank/DDBJ databases">
        <title>Genome-based taxonomic framework of Microbacterium strains isolated from marine environment, the description of four new species and reclassification of four preexisting species.</title>
        <authorList>
            <person name="Lee S.D."/>
            <person name="Kim S.-M."/>
            <person name="Byeon Y.-S."/>
            <person name="Yang H.L."/>
            <person name="Kim I.S."/>
        </authorList>
    </citation>
    <scope>NUCLEOTIDE SEQUENCE [LARGE SCALE GENOMIC DNA]</scope>
    <source>
        <strain evidence="3 4">KACC 20514</strain>
    </source>
</reference>
<organism evidence="3 4">
    <name type="scientific">Microbacterium aurantiacum</name>
    <dbReference type="NCBI Taxonomy" id="162393"/>
    <lineage>
        <taxon>Bacteria</taxon>
        <taxon>Bacillati</taxon>
        <taxon>Actinomycetota</taxon>
        <taxon>Actinomycetes</taxon>
        <taxon>Micrococcales</taxon>
        <taxon>Microbacteriaceae</taxon>
        <taxon>Microbacterium</taxon>
    </lineage>
</organism>
<comment type="caution">
    <text evidence="3">The sequence shown here is derived from an EMBL/GenBank/DDBJ whole genome shotgun (WGS) entry which is preliminary data.</text>
</comment>
<sequence>MVHHARPTAEREGDAPRSRSEYSHSVVLQLLRQLLAGLLIGDEVVGTFEIVVFALIFGWIAVFIRFLVSARS</sequence>
<evidence type="ECO:0000313" key="3">
    <source>
        <dbReference type="EMBL" id="MDS0244383.1"/>
    </source>
</evidence>
<keyword evidence="2" id="KW-0472">Membrane</keyword>
<protein>
    <submittedName>
        <fullName evidence="3">Uncharacterized protein</fullName>
    </submittedName>
</protein>
<evidence type="ECO:0000256" key="2">
    <source>
        <dbReference type="SAM" id="Phobius"/>
    </source>
</evidence>